<dbReference type="EMBL" id="DS995799">
    <property type="protein sequence ID" value="EGE09256.1"/>
    <property type="molecule type" value="Genomic_DNA"/>
</dbReference>
<dbReference type="eggNOG" id="ENOG502S2FQ">
    <property type="taxonomic scope" value="Eukaryota"/>
</dbReference>
<reference evidence="5" key="1">
    <citation type="journal article" date="2012" name="MBio">
        <title>Comparative genome analysis of Trichophyton rubrum and related dermatophytes reveals candidate genes involved in infection.</title>
        <authorList>
            <person name="Martinez D.A."/>
            <person name="Oliver B.G."/>
            <person name="Graeser Y."/>
            <person name="Goldberg J.M."/>
            <person name="Li W."/>
            <person name="Martinez-Rossi N.M."/>
            <person name="Monod M."/>
            <person name="Shelest E."/>
            <person name="Barton R.C."/>
            <person name="Birch E."/>
            <person name="Brakhage A.A."/>
            <person name="Chen Z."/>
            <person name="Gurr S.J."/>
            <person name="Heiman D."/>
            <person name="Heitman J."/>
            <person name="Kosti I."/>
            <person name="Rossi A."/>
            <person name="Saif S."/>
            <person name="Samalova M."/>
            <person name="Saunders C.W."/>
            <person name="Shea T."/>
            <person name="Summerbell R.C."/>
            <person name="Xu J."/>
            <person name="Young S."/>
            <person name="Zeng Q."/>
            <person name="Birren B.W."/>
            <person name="Cuomo C.A."/>
            <person name="White T.C."/>
        </authorList>
    </citation>
    <scope>NUCLEOTIDE SEQUENCE [LARGE SCALE GENOMIC DNA]</scope>
    <source>
        <strain evidence="5">ATCC MYA-4606 / CBS 127.97</strain>
    </source>
</reference>
<keyword evidence="2" id="KW-1133">Transmembrane helix</keyword>
<keyword evidence="5" id="KW-1185">Reference proteome</keyword>
<feature type="signal peptide" evidence="3">
    <location>
        <begin position="1"/>
        <end position="22"/>
    </location>
</feature>
<dbReference type="OrthoDB" id="2596908at2759"/>
<feature type="chain" id="PRO_5003285100" evidence="3">
    <location>
        <begin position="23"/>
        <end position="328"/>
    </location>
</feature>
<dbReference type="HOGENOM" id="CLU_050091_0_0_1"/>
<sequence length="328" mass="36427">MPAVAIILIWLCALTLIPHSVAYNIHIDHILRRLPSPNTSTASPRWQANSPEPSPVASQRRSTMSLRPDTQYAFEEGQFNASTTSTCENALGGLKSVSNPSGIAACFNVAFLNEETSIFGADVKLYYVSQENGEFTNTKWEDFNIKLGSRLIEFSGMNRVFQNTTSNSTTDSPYLVMQWRYSGRVNEIIPLKKLSLEEHRYLLAPNISIITKSPSQPNTIIDTSLAPDTLSYTTGYLANDANSPYNMTTSEVKTQLTNILIATLEFEVPGIGLGIFPTGLVITSVWTGLFLAIVGYGTFERRQYRSFHERRLKYAASTRGYGNRPVVS</sequence>
<feature type="transmembrane region" description="Helical" evidence="2">
    <location>
        <begin position="275"/>
        <end position="299"/>
    </location>
</feature>
<proteinExistence type="predicted"/>
<keyword evidence="2" id="KW-0472">Membrane</keyword>
<dbReference type="AlphaFoldDB" id="F2Q538"/>
<evidence type="ECO:0000256" key="1">
    <source>
        <dbReference type="SAM" id="MobiDB-lite"/>
    </source>
</evidence>
<keyword evidence="3" id="KW-0732">Signal</keyword>
<keyword evidence="2" id="KW-0812">Transmembrane</keyword>
<name>F2Q538_TRIEC</name>
<dbReference type="VEuPathDB" id="FungiDB:TEQG_08206"/>
<accession>F2Q538</accession>
<organism evidence="4 5">
    <name type="scientific">Trichophyton equinum (strain ATCC MYA-4606 / CBS 127.97)</name>
    <name type="common">Horse ringworm fungus</name>
    <dbReference type="NCBI Taxonomy" id="559882"/>
    <lineage>
        <taxon>Eukaryota</taxon>
        <taxon>Fungi</taxon>
        <taxon>Dikarya</taxon>
        <taxon>Ascomycota</taxon>
        <taxon>Pezizomycotina</taxon>
        <taxon>Eurotiomycetes</taxon>
        <taxon>Eurotiomycetidae</taxon>
        <taxon>Onygenales</taxon>
        <taxon>Arthrodermataceae</taxon>
        <taxon>Trichophyton</taxon>
    </lineage>
</organism>
<gene>
    <name evidence="4" type="ORF">TEQG_08206</name>
</gene>
<evidence type="ECO:0000256" key="2">
    <source>
        <dbReference type="SAM" id="Phobius"/>
    </source>
</evidence>
<evidence type="ECO:0000313" key="5">
    <source>
        <dbReference type="Proteomes" id="UP000009169"/>
    </source>
</evidence>
<evidence type="ECO:0000313" key="4">
    <source>
        <dbReference type="EMBL" id="EGE09256.1"/>
    </source>
</evidence>
<evidence type="ECO:0000256" key="3">
    <source>
        <dbReference type="SAM" id="SignalP"/>
    </source>
</evidence>
<protein>
    <submittedName>
        <fullName evidence="4">Uncharacterized protein</fullName>
    </submittedName>
</protein>
<feature type="region of interest" description="Disordered" evidence="1">
    <location>
        <begin position="38"/>
        <end position="62"/>
    </location>
</feature>
<dbReference type="Proteomes" id="UP000009169">
    <property type="component" value="Unassembled WGS sequence"/>
</dbReference>